<evidence type="ECO:0000313" key="2">
    <source>
        <dbReference type="Proteomes" id="UP001066276"/>
    </source>
</evidence>
<organism evidence="1 2">
    <name type="scientific">Pleurodeles waltl</name>
    <name type="common">Iberian ribbed newt</name>
    <dbReference type="NCBI Taxonomy" id="8319"/>
    <lineage>
        <taxon>Eukaryota</taxon>
        <taxon>Metazoa</taxon>
        <taxon>Chordata</taxon>
        <taxon>Craniata</taxon>
        <taxon>Vertebrata</taxon>
        <taxon>Euteleostomi</taxon>
        <taxon>Amphibia</taxon>
        <taxon>Batrachia</taxon>
        <taxon>Caudata</taxon>
        <taxon>Salamandroidea</taxon>
        <taxon>Salamandridae</taxon>
        <taxon>Pleurodelinae</taxon>
        <taxon>Pleurodeles</taxon>
    </lineage>
</organism>
<evidence type="ECO:0000313" key="1">
    <source>
        <dbReference type="EMBL" id="KAJ1096019.1"/>
    </source>
</evidence>
<comment type="caution">
    <text evidence="1">The sequence shown here is derived from an EMBL/GenBank/DDBJ whole genome shotgun (WGS) entry which is preliminary data.</text>
</comment>
<protein>
    <recommendedName>
        <fullName evidence="3">GHMP kinase</fullName>
    </recommendedName>
</protein>
<accession>A0AAV7M095</accession>
<gene>
    <name evidence="1" type="ORF">NDU88_001168</name>
</gene>
<name>A0AAV7M095_PLEWA</name>
<sequence length="52" mass="5577">PGKADSSIGGLVCALIFKKRLVTLEVVRESERGENVVFTNRRSGEVQACGSL</sequence>
<feature type="non-terminal residue" evidence="1">
    <location>
        <position position="1"/>
    </location>
</feature>
<proteinExistence type="predicted"/>
<reference evidence="1" key="1">
    <citation type="journal article" date="2022" name="bioRxiv">
        <title>Sequencing and chromosome-scale assembly of the giantPleurodeles waltlgenome.</title>
        <authorList>
            <person name="Brown T."/>
            <person name="Elewa A."/>
            <person name="Iarovenko S."/>
            <person name="Subramanian E."/>
            <person name="Araus A.J."/>
            <person name="Petzold A."/>
            <person name="Susuki M."/>
            <person name="Suzuki K.-i.T."/>
            <person name="Hayashi T."/>
            <person name="Toyoda A."/>
            <person name="Oliveira C."/>
            <person name="Osipova E."/>
            <person name="Leigh N.D."/>
            <person name="Simon A."/>
            <person name="Yun M.H."/>
        </authorList>
    </citation>
    <scope>NUCLEOTIDE SEQUENCE</scope>
    <source>
        <strain evidence="1">20211129_DDA</strain>
        <tissue evidence="1">Liver</tissue>
    </source>
</reference>
<dbReference type="Proteomes" id="UP001066276">
    <property type="component" value="Chromosome 10"/>
</dbReference>
<keyword evidence="2" id="KW-1185">Reference proteome</keyword>
<dbReference type="AlphaFoldDB" id="A0AAV7M095"/>
<evidence type="ECO:0008006" key="3">
    <source>
        <dbReference type="Google" id="ProtNLM"/>
    </source>
</evidence>
<dbReference type="EMBL" id="JANPWB010000014">
    <property type="protein sequence ID" value="KAJ1096019.1"/>
    <property type="molecule type" value="Genomic_DNA"/>
</dbReference>